<evidence type="ECO:0000256" key="1">
    <source>
        <dbReference type="SAM" id="MobiDB-lite"/>
    </source>
</evidence>
<reference evidence="3 4" key="1">
    <citation type="submission" date="2021-06" db="EMBL/GenBank/DDBJ databases">
        <authorList>
            <person name="Criscuolo A."/>
        </authorList>
    </citation>
    <scope>NUCLEOTIDE SEQUENCE [LARGE SCALE GENOMIC DNA]</scope>
    <source>
        <strain evidence="4">CIP 111802</strain>
    </source>
</reference>
<name>A0ABN7TK95_9BACL</name>
<proteinExistence type="predicted"/>
<evidence type="ECO:0000259" key="2">
    <source>
        <dbReference type="Pfam" id="PF09860"/>
    </source>
</evidence>
<evidence type="ECO:0000313" key="3">
    <source>
        <dbReference type="EMBL" id="CAG7642941.1"/>
    </source>
</evidence>
<organism evidence="3 4">
    <name type="scientific">Paenibacillus allorhizosphaerae</name>
    <dbReference type="NCBI Taxonomy" id="2849866"/>
    <lineage>
        <taxon>Bacteria</taxon>
        <taxon>Bacillati</taxon>
        <taxon>Bacillota</taxon>
        <taxon>Bacilli</taxon>
        <taxon>Bacillales</taxon>
        <taxon>Paenibacillaceae</taxon>
        <taxon>Paenibacillus</taxon>
    </lineage>
</organism>
<dbReference type="InterPro" id="IPR018656">
    <property type="entry name" value="DUF2087"/>
</dbReference>
<dbReference type="Proteomes" id="UP000730618">
    <property type="component" value="Unassembled WGS sequence"/>
</dbReference>
<dbReference type="RefSeq" id="WP_218099250.1">
    <property type="nucleotide sequence ID" value="NZ_CAJVCE010000007.1"/>
</dbReference>
<keyword evidence="4" id="KW-1185">Reference proteome</keyword>
<protein>
    <recommendedName>
        <fullName evidence="2">DUF2087 domain-containing protein</fullName>
    </recommendedName>
</protein>
<gene>
    <name evidence="3" type="ORF">PAECIP111802_02925</name>
</gene>
<comment type="caution">
    <text evidence="3">The sequence shown here is derived from an EMBL/GenBank/DDBJ whole genome shotgun (WGS) entry which is preliminary data.</text>
</comment>
<feature type="domain" description="DUF2087" evidence="2">
    <location>
        <begin position="180"/>
        <end position="247"/>
    </location>
</feature>
<dbReference type="EMBL" id="CAJVCE010000007">
    <property type="protein sequence ID" value="CAG7642941.1"/>
    <property type="molecule type" value="Genomic_DNA"/>
</dbReference>
<sequence length="391" mass="44304">MNQDHNIDPLFVSSMQELKRGYGLSEESDRYFCLVCGYETEQGVIYAAPDGSGYRDAEKQMKEHIAAEHGSMFHYLLTLDKKRTGLSHLQRQLLLLFYEGVSDADVVRRTGAGSASTIRNHRFVLREKEKQARLFLALMELFQEKTGSETDRASKSKTAKGQHPGTVDGEDAPEASDGPLQQWPNKESKRKEIAGSLQRRFRHGTTYTEPEVNAILEQVWPDYAVLRRYMVEYGYLLRKDDGSAYWLPDESGMNGVDGVDVVNEPDTSKQRRKELIAAYEEKERTGGVFLLRNKRNGKIGIGSNPNIEGAINRIKFELSIGRHRDPSLQQDWNDGGEAGFEFEVLEKLNGREGSMQDVRKTLAGMEATWLEKLHPYGERGYNGSADNKQKI</sequence>
<accession>A0ABN7TK95</accession>
<dbReference type="Pfam" id="PF09860">
    <property type="entry name" value="DUF2087"/>
    <property type="match status" value="1"/>
</dbReference>
<feature type="region of interest" description="Disordered" evidence="1">
    <location>
        <begin position="147"/>
        <end position="191"/>
    </location>
</feature>
<dbReference type="CDD" id="cd10451">
    <property type="entry name" value="GIY-YIG_LuxR_like"/>
    <property type="match status" value="1"/>
</dbReference>
<evidence type="ECO:0000313" key="4">
    <source>
        <dbReference type="Proteomes" id="UP000730618"/>
    </source>
</evidence>